<dbReference type="Proteomes" id="UP000182762">
    <property type="component" value="Unassembled WGS sequence"/>
</dbReference>
<dbReference type="InterPro" id="IPR013610">
    <property type="entry name" value="ArdC_N"/>
</dbReference>
<sequence>MAISVYEIITNKMIEKLEQGVVPWRKPWVNSNAVNWKSQKPYRGINNFLVEPGEYASKKQILEAGGRIKIEEMKNYHIIVYWHWKKYEDEETKEEKTYAKPFYYKVWEINKQCTGLESKRDIQEFEHDPIEEAERIFKGYKDAPRYSLNGTKAVYYPRLDKIECPPMKDFKVVEEFYCTLFHEMVHSTGHQKRLSREGVTKEGVSFGDETYSKEELIAEMGACMLCGVSGIDNSTIDNSASYIDSWIRKLREDKRLILQAASQAQKASDYILGIEHEKEQK</sequence>
<name>A0A1I6C7D9_9BACI</name>
<evidence type="ECO:0000259" key="1">
    <source>
        <dbReference type="Pfam" id="PF08401"/>
    </source>
</evidence>
<dbReference type="PIRSF" id="PIRSF037112">
    <property type="entry name" value="Antirestriction_ArdC"/>
    <property type="match status" value="1"/>
</dbReference>
<evidence type="ECO:0000259" key="2">
    <source>
        <dbReference type="Pfam" id="PF18818"/>
    </source>
</evidence>
<organism evidence="3 4">
    <name type="scientific">Priestia endophytica DSM 13796</name>
    <dbReference type="NCBI Taxonomy" id="1121089"/>
    <lineage>
        <taxon>Bacteria</taxon>
        <taxon>Bacillati</taxon>
        <taxon>Bacillota</taxon>
        <taxon>Bacilli</taxon>
        <taxon>Bacillales</taxon>
        <taxon>Bacillaceae</taxon>
        <taxon>Priestia</taxon>
    </lineage>
</organism>
<dbReference type="Pfam" id="PF18818">
    <property type="entry name" value="MPTase-PolyVal"/>
    <property type="match status" value="1"/>
</dbReference>
<reference evidence="3 4" key="1">
    <citation type="submission" date="2016-10" db="EMBL/GenBank/DDBJ databases">
        <authorList>
            <person name="Varghese N."/>
            <person name="Submissions S."/>
        </authorList>
    </citation>
    <scope>NUCLEOTIDE SEQUENCE [LARGE SCALE GENOMIC DNA]</scope>
    <source>
        <strain evidence="3 4">DSM 13796</strain>
    </source>
</reference>
<keyword evidence="4" id="KW-1185">Reference proteome</keyword>
<gene>
    <name evidence="3" type="ORF">SAMN02745910_05207</name>
</gene>
<feature type="domain" description="N-terminal" evidence="1">
    <location>
        <begin position="5"/>
        <end position="102"/>
    </location>
</feature>
<feature type="domain" description="Polyvalent protein metallopeptidase" evidence="2">
    <location>
        <begin position="132"/>
        <end position="263"/>
    </location>
</feature>
<proteinExistence type="predicted"/>
<accession>A0A1I6C7D9</accession>
<dbReference type="Pfam" id="PF08401">
    <property type="entry name" value="ArdcN"/>
    <property type="match status" value="1"/>
</dbReference>
<dbReference type="InterPro" id="IPR017113">
    <property type="entry name" value="Antirestriction_ArdC"/>
</dbReference>
<evidence type="ECO:0000313" key="3">
    <source>
        <dbReference type="EMBL" id="SFQ89110.1"/>
    </source>
</evidence>
<dbReference type="GeneID" id="93713707"/>
<evidence type="ECO:0000313" key="4">
    <source>
        <dbReference type="Proteomes" id="UP000182762"/>
    </source>
</evidence>
<protein>
    <submittedName>
        <fullName evidence="3">Antirestriction protein ArdC</fullName>
    </submittedName>
</protein>
<dbReference type="EMBL" id="FOXX01000031">
    <property type="protein sequence ID" value="SFQ89110.1"/>
    <property type="molecule type" value="Genomic_DNA"/>
</dbReference>
<dbReference type="RefSeq" id="WP_061802907.1">
    <property type="nucleotide sequence ID" value="NZ_FOXX01000031.1"/>
</dbReference>
<comment type="caution">
    <text evidence="3">The sequence shown here is derived from an EMBL/GenBank/DDBJ whole genome shotgun (WGS) entry which is preliminary data.</text>
</comment>
<dbReference type="InterPro" id="IPR041459">
    <property type="entry name" value="MPTase-PolyVal"/>
</dbReference>